<feature type="compositionally biased region" description="Basic and acidic residues" evidence="1">
    <location>
        <begin position="183"/>
        <end position="242"/>
    </location>
</feature>
<reference evidence="3" key="1">
    <citation type="submission" date="2023-03" db="EMBL/GenBank/DDBJ databases">
        <title>Chromosome-level genomes of two armyworms, Mythimna separata and Mythimna loreyi, provide insights into the biosynthesis and reception of sex pheromones.</title>
        <authorList>
            <person name="Zhao H."/>
        </authorList>
    </citation>
    <scope>NUCLEOTIDE SEQUENCE</scope>
    <source>
        <strain evidence="3">BeijingLab</strain>
        <tissue evidence="3">Pupa</tissue>
    </source>
</reference>
<accession>A0AAD7YDT3</accession>
<evidence type="ECO:0000313" key="4">
    <source>
        <dbReference type="Proteomes" id="UP001231518"/>
    </source>
</evidence>
<proteinExistence type="predicted"/>
<comment type="caution">
    <text evidence="3">The sequence shown here is derived from an EMBL/GenBank/DDBJ whole genome shotgun (WGS) entry which is preliminary data.</text>
</comment>
<dbReference type="EMBL" id="JARGEI010000021">
    <property type="protein sequence ID" value="KAJ8712230.1"/>
    <property type="molecule type" value="Genomic_DNA"/>
</dbReference>
<dbReference type="Proteomes" id="UP001231518">
    <property type="component" value="Chromosome 17"/>
</dbReference>
<dbReference type="AlphaFoldDB" id="A0AAD7YDT3"/>
<feature type="compositionally biased region" description="Acidic residues" evidence="1">
    <location>
        <begin position="243"/>
        <end position="252"/>
    </location>
</feature>
<sequence>MAGHESDRCLSRPGFVELPTYSVYLMAFTIFFMSLAIIGLSGALYFAKKKKTILEINNDSPKQFTSYDEPNKNNGSTLTVNSGIIQISEPRQSDPITPTRIEESKIVFAKKPLKPIGPIVDRGQMDAICKEVLKKVAKSDSACYRDLNELLKFENKEDNSSIKEENKNEDKPEFGTPTLFKLKKPENKKEKKETETETKLEIKDESKQETKNETTKETETQTKLDENKDVRIEINDVEKEKNEEDSDSETEYDTVPSPIRFRHSGPEPEQAMYDTVPNPTRFRHSDPEPDQGMYDTVASPKRFRNSGDTDNDLDDIPFYDLPPLRNQDGPSKNVIQRDSETHYLMPISADKTESCYINAKRQSFTAPKS</sequence>
<evidence type="ECO:0000313" key="3">
    <source>
        <dbReference type="EMBL" id="KAJ8712230.1"/>
    </source>
</evidence>
<feature type="compositionally biased region" description="Basic and acidic residues" evidence="1">
    <location>
        <begin position="157"/>
        <end position="173"/>
    </location>
</feature>
<evidence type="ECO:0000256" key="1">
    <source>
        <dbReference type="SAM" id="MobiDB-lite"/>
    </source>
</evidence>
<keyword evidence="2" id="KW-0812">Transmembrane</keyword>
<gene>
    <name evidence="3" type="ORF">PYW07_005072</name>
</gene>
<organism evidence="3 4">
    <name type="scientific">Mythimna separata</name>
    <name type="common">Oriental armyworm</name>
    <name type="synonym">Pseudaletia separata</name>
    <dbReference type="NCBI Taxonomy" id="271217"/>
    <lineage>
        <taxon>Eukaryota</taxon>
        <taxon>Metazoa</taxon>
        <taxon>Ecdysozoa</taxon>
        <taxon>Arthropoda</taxon>
        <taxon>Hexapoda</taxon>
        <taxon>Insecta</taxon>
        <taxon>Pterygota</taxon>
        <taxon>Neoptera</taxon>
        <taxon>Endopterygota</taxon>
        <taxon>Lepidoptera</taxon>
        <taxon>Glossata</taxon>
        <taxon>Ditrysia</taxon>
        <taxon>Noctuoidea</taxon>
        <taxon>Noctuidae</taxon>
        <taxon>Noctuinae</taxon>
        <taxon>Hadenini</taxon>
        <taxon>Mythimna</taxon>
    </lineage>
</organism>
<feature type="transmembrane region" description="Helical" evidence="2">
    <location>
        <begin position="21"/>
        <end position="47"/>
    </location>
</feature>
<keyword evidence="2" id="KW-0472">Membrane</keyword>
<evidence type="ECO:0000256" key="2">
    <source>
        <dbReference type="SAM" id="Phobius"/>
    </source>
</evidence>
<name>A0AAD7YDT3_MYTSE</name>
<keyword evidence="2" id="KW-1133">Transmembrane helix</keyword>
<keyword evidence="4" id="KW-1185">Reference proteome</keyword>
<protein>
    <submittedName>
        <fullName evidence="3">Uncharacterized protein</fullName>
    </submittedName>
</protein>
<feature type="region of interest" description="Disordered" evidence="1">
    <location>
        <begin position="157"/>
        <end position="334"/>
    </location>
</feature>